<sequence>MYYLDMPSVEEVGNLNLLRSDASISIYLATTPISRETEQTRVTLNNLIKKAIKQLEVAGIEKRRIQQLQQQFDDLLADKGFWDYQANSLAILATPESLRTYRLANKLQSIVEVSDRFHLKPLLRAVTFSHTAYILALSENAVRLIQVSPDLPAKEVVVPNLPDNAADATNHVADKDSSGKDHKPSGQAHHAYLANYVRKINAALRPFTLHSHHPLVLAATQPLDGIFRSLTRLQVLPSSIVGNPDHLSPAELATAARPVLDAHYQSLIDDFQRLFTERTGQKRTTNDISDAARLATFGGIERLLVDIDGVVQGYIDEETGAVSFAGEGDAINYGVVDEISCRALRTGAKVMAVRKADIPGGHDLAAIARYPI</sequence>
<evidence type="ECO:0000313" key="1">
    <source>
        <dbReference type="EMBL" id="ART81585.1"/>
    </source>
</evidence>
<dbReference type="RefSeq" id="WP_087034671.1">
    <property type="nucleotide sequence ID" value="NZ_CP021377.1"/>
</dbReference>
<evidence type="ECO:0000313" key="2">
    <source>
        <dbReference type="Proteomes" id="UP000243937"/>
    </source>
</evidence>
<organism evidence="1 2">
    <name type="scientific">Oceanisphaera profunda</name>
    <dbReference type="NCBI Taxonomy" id="1416627"/>
    <lineage>
        <taxon>Bacteria</taxon>
        <taxon>Pseudomonadati</taxon>
        <taxon>Pseudomonadota</taxon>
        <taxon>Gammaproteobacteria</taxon>
        <taxon>Aeromonadales</taxon>
        <taxon>Aeromonadaceae</taxon>
        <taxon>Oceanisphaera</taxon>
    </lineage>
</organism>
<reference evidence="1 2" key="1">
    <citation type="journal article" date="2014" name="Int. J. Syst. Evol. Microbiol.">
        <title>Oceanisphaera profunda sp. nov., a marine bacterium isolated from deep-sea sediment, and emended description of the genus Oceanisphaera.</title>
        <authorList>
            <person name="Xu Z."/>
            <person name="Zhang X.Y."/>
            <person name="Su H.N."/>
            <person name="Yu Z.C."/>
            <person name="Liu C."/>
            <person name="Li H."/>
            <person name="Chen X.L."/>
            <person name="Song X.Y."/>
            <person name="Xie B.B."/>
            <person name="Qin Q.L."/>
            <person name="Zhou B.C."/>
            <person name="Shi M."/>
            <person name="Huang Y."/>
            <person name="Zhang Y.Z."/>
        </authorList>
    </citation>
    <scope>NUCLEOTIDE SEQUENCE [LARGE SCALE GENOMIC DNA]</scope>
    <source>
        <strain evidence="1 2">SM1222</strain>
    </source>
</reference>
<name>A0A1Y0D3B4_9GAMM</name>
<dbReference type="InterPro" id="IPR041638">
    <property type="entry name" value="BaeRF_family11"/>
</dbReference>
<dbReference type="KEGG" id="opf:CBP31_02195"/>
<accession>A0A1Y0D3B4</accession>
<dbReference type="Proteomes" id="UP000243937">
    <property type="component" value="Chromosome"/>
</dbReference>
<gene>
    <name evidence="1" type="ORF">CBP31_02195</name>
</gene>
<keyword evidence="2" id="KW-1185">Reference proteome</keyword>
<dbReference type="EMBL" id="CP021377">
    <property type="protein sequence ID" value="ART81585.1"/>
    <property type="molecule type" value="Genomic_DNA"/>
</dbReference>
<proteinExistence type="predicted"/>
<dbReference type="OrthoDB" id="242138at2"/>
<dbReference type="Pfam" id="PF18855">
    <property type="entry name" value="baeRF_family11"/>
    <property type="match status" value="1"/>
</dbReference>
<dbReference type="AlphaFoldDB" id="A0A1Y0D3B4"/>
<protein>
    <submittedName>
        <fullName evidence="1">Uncharacterized protein</fullName>
    </submittedName>
</protein>